<dbReference type="Proteomes" id="UP000018949">
    <property type="component" value="Unassembled WGS sequence"/>
</dbReference>
<protein>
    <submittedName>
        <fullName evidence="1">Uncharacterized protein</fullName>
    </submittedName>
</protein>
<gene>
    <name evidence="1" type="ORF">JCM21738_3044</name>
</gene>
<reference evidence="1 2" key="1">
    <citation type="submission" date="2013-12" db="EMBL/GenBank/DDBJ databases">
        <title>NBRP : Genome information of microbial organism related human and environment.</title>
        <authorList>
            <person name="Hattori M."/>
            <person name="Oshima K."/>
            <person name="Inaba H."/>
            <person name="Suda W."/>
            <person name="Sakamoto M."/>
            <person name="Iino T."/>
            <person name="Kitahara M."/>
            <person name="Oshida Y."/>
            <person name="Iida T."/>
            <person name="Kudo T."/>
            <person name="Itoh T."/>
            <person name="Ahmed I."/>
            <person name="Ohkuma M."/>
        </authorList>
    </citation>
    <scope>NUCLEOTIDE SEQUENCE [LARGE SCALE GENOMIC DNA]</scope>
    <source>
        <strain evidence="1 2">JCM 21738</strain>
    </source>
</reference>
<keyword evidence="2" id="KW-1185">Reference proteome</keyword>
<proteinExistence type="predicted"/>
<evidence type="ECO:0000313" key="1">
    <source>
        <dbReference type="EMBL" id="GAE46173.1"/>
    </source>
</evidence>
<accession>W4RQL3</accession>
<sequence>MDTEIIADLEETKRFWTTIMRDENADIRDRLKASEFIAKTNGAFIEKKEVLGGINNKIEFGFIDPTLDD</sequence>
<organism evidence="1 2">
    <name type="scientific">Mesobacillus boroniphilus JCM 21738</name>
    <dbReference type="NCBI Taxonomy" id="1294265"/>
    <lineage>
        <taxon>Bacteria</taxon>
        <taxon>Bacillati</taxon>
        <taxon>Bacillota</taxon>
        <taxon>Bacilli</taxon>
        <taxon>Bacillales</taxon>
        <taxon>Bacillaceae</taxon>
        <taxon>Mesobacillus</taxon>
    </lineage>
</organism>
<comment type="caution">
    <text evidence="1">The sequence shown here is derived from an EMBL/GenBank/DDBJ whole genome shotgun (WGS) entry which is preliminary data.</text>
</comment>
<evidence type="ECO:0000313" key="2">
    <source>
        <dbReference type="Proteomes" id="UP000018949"/>
    </source>
</evidence>
<dbReference type="AlphaFoldDB" id="W4RQL3"/>
<dbReference type="EMBL" id="BAUW01000038">
    <property type="protein sequence ID" value="GAE46173.1"/>
    <property type="molecule type" value="Genomic_DNA"/>
</dbReference>
<name>W4RQL3_9BACI</name>